<reference evidence="4" key="4">
    <citation type="journal article" date="2015" name="G3 (Bethesda)">
        <title>Genome sequences of three phytopathogenic species of the Magnaporthaceae family of fungi.</title>
        <authorList>
            <person name="Okagaki L.H."/>
            <person name="Nunes C.C."/>
            <person name="Sailsbery J."/>
            <person name="Clay B."/>
            <person name="Brown D."/>
            <person name="John T."/>
            <person name="Oh Y."/>
            <person name="Young N."/>
            <person name="Fitzgerald M."/>
            <person name="Haas B.J."/>
            <person name="Zeng Q."/>
            <person name="Young S."/>
            <person name="Adiconis X."/>
            <person name="Fan L."/>
            <person name="Levin J.Z."/>
            <person name="Mitchell T.K."/>
            <person name="Okubara P.A."/>
            <person name="Farman M.L."/>
            <person name="Kohn L.M."/>
            <person name="Birren B."/>
            <person name="Ma L.-J."/>
            <person name="Dean R.A."/>
        </authorList>
    </citation>
    <scope>NUCLEOTIDE SEQUENCE</scope>
    <source>
        <strain evidence="4">ATCC 64411 / 73-15</strain>
    </source>
</reference>
<evidence type="ECO:0000313" key="4">
    <source>
        <dbReference type="EnsemblFungi" id="MAPG_09206T0"/>
    </source>
</evidence>
<dbReference type="eggNOG" id="ENOG502RN6P">
    <property type="taxonomic scope" value="Eukaryota"/>
</dbReference>
<feature type="domain" description="Cyanovirin-N" evidence="2">
    <location>
        <begin position="91"/>
        <end position="182"/>
    </location>
</feature>
<dbReference type="InterPro" id="IPR036673">
    <property type="entry name" value="Cyanovirin-N_sf"/>
</dbReference>
<evidence type="ECO:0000313" key="5">
    <source>
        <dbReference type="Proteomes" id="UP000011715"/>
    </source>
</evidence>
<dbReference type="AlphaFoldDB" id="A0A0C4E9C6"/>
<dbReference type="Pfam" id="PF08881">
    <property type="entry name" value="CVNH"/>
    <property type="match status" value="1"/>
</dbReference>
<reference evidence="4" key="5">
    <citation type="submission" date="2015-06" db="UniProtKB">
        <authorList>
            <consortium name="EnsemblFungi"/>
        </authorList>
    </citation>
    <scope>IDENTIFICATION</scope>
    <source>
        <strain evidence="4">ATCC 64411</strain>
    </source>
</reference>
<name>A0A0C4E9C6_MAGP6</name>
<dbReference type="EnsemblFungi" id="MAPG_09206T0">
    <property type="protein sequence ID" value="MAPG_09206T0"/>
    <property type="gene ID" value="MAPG_09206"/>
</dbReference>
<keyword evidence="1" id="KW-0732">Signal</keyword>
<keyword evidence="5" id="KW-1185">Reference proteome</keyword>
<dbReference type="Gene3D" id="2.30.60.10">
    <property type="entry name" value="Cyanovirin-N"/>
    <property type="match status" value="1"/>
</dbReference>
<dbReference type="EMBL" id="ADBL01002254">
    <property type="status" value="NOT_ANNOTATED_CDS"/>
    <property type="molecule type" value="Genomic_DNA"/>
</dbReference>
<feature type="signal peptide" evidence="1">
    <location>
        <begin position="1"/>
        <end position="19"/>
    </location>
</feature>
<dbReference type="SUPFAM" id="SSF51322">
    <property type="entry name" value="Cyanovirin-N"/>
    <property type="match status" value="1"/>
</dbReference>
<organism evidence="4 5">
    <name type="scientific">Magnaporthiopsis poae (strain ATCC 64411 / 73-15)</name>
    <name type="common">Kentucky bluegrass fungus</name>
    <name type="synonym">Magnaporthe poae</name>
    <dbReference type="NCBI Taxonomy" id="644358"/>
    <lineage>
        <taxon>Eukaryota</taxon>
        <taxon>Fungi</taxon>
        <taxon>Dikarya</taxon>
        <taxon>Ascomycota</taxon>
        <taxon>Pezizomycotina</taxon>
        <taxon>Sordariomycetes</taxon>
        <taxon>Sordariomycetidae</taxon>
        <taxon>Magnaporthales</taxon>
        <taxon>Magnaporthaceae</taxon>
        <taxon>Magnaporthiopsis</taxon>
    </lineage>
</organism>
<reference evidence="3" key="3">
    <citation type="submission" date="2011-03" db="EMBL/GenBank/DDBJ databases">
        <title>Annotation of Magnaporthe poae ATCC 64411.</title>
        <authorList>
            <person name="Ma L.-J."/>
            <person name="Dead R."/>
            <person name="Young S.K."/>
            <person name="Zeng Q."/>
            <person name="Gargeya S."/>
            <person name="Fitzgerald M."/>
            <person name="Haas B."/>
            <person name="Abouelleil A."/>
            <person name="Alvarado L."/>
            <person name="Arachchi H.M."/>
            <person name="Berlin A."/>
            <person name="Brown A."/>
            <person name="Chapman S.B."/>
            <person name="Chen Z."/>
            <person name="Dunbar C."/>
            <person name="Freedman E."/>
            <person name="Gearin G."/>
            <person name="Gellesch M."/>
            <person name="Goldberg J."/>
            <person name="Griggs A."/>
            <person name="Gujja S."/>
            <person name="Heiman D."/>
            <person name="Howarth C."/>
            <person name="Larson L."/>
            <person name="Lui A."/>
            <person name="MacDonald P.J.P."/>
            <person name="Mehta T."/>
            <person name="Montmayeur A."/>
            <person name="Murphy C."/>
            <person name="Neiman D."/>
            <person name="Pearson M."/>
            <person name="Priest M."/>
            <person name="Roberts A."/>
            <person name="Saif S."/>
            <person name="Shea T."/>
            <person name="Shenoy N."/>
            <person name="Sisk P."/>
            <person name="Stolte C."/>
            <person name="Sykes S."/>
            <person name="Yandava C."/>
            <person name="Wortman J."/>
            <person name="Nusbaum C."/>
            <person name="Birren B."/>
        </authorList>
    </citation>
    <scope>NUCLEOTIDE SEQUENCE</scope>
    <source>
        <strain evidence="3">ATCC 64411</strain>
    </source>
</reference>
<dbReference type="InterPro" id="IPR011058">
    <property type="entry name" value="Cyanovirin-N"/>
</dbReference>
<proteinExistence type="predicted"/>
<dbReference type="VEuPathDB" id="FungiDB:MAPG_09206"/>
<protein>
    <recommendedName>
        <fullName evidence="2">Cyanovirin-N domain-containing protein</fullName>
    </recommendedName>
</protein>
<gene>
    <name evidence="3" type="ORF">MAPG_09206</name>
</gene>
<evidence type="ECO:0000259" key="2">
    <source>
        <dbReference type="Pfam" id="PF08881"/>
    </source>
</evidence>
<dbReference type="Proteomes" id="UP000011715">
    <property type="component" value="Unassembled WGS sequence"/>
</dbReference>
<reference evidence="5" key="2">
    <citation type="submission" date="2010-05" db="EMBL/GenBank/DDBJ databases">
        <title>The genome sequence of Magnaporthe poae strain ATCC 64411.</title>
        <authorList>
            <person name="Ma L.-J."/>
            <person name="Dead R."/>
            <person name="Young S."/>
            <person name="Zeng Q."/>
            <person name="Koehrsen M."/>
            <person name="Alvarado L."/>
            <person name="Berlin A."/>
            <person name="Chapman S.B."/>
            <person name="Chen Z."/>
            <person name="Freedman E."/>
            <person name="Gellesch M."/>
            <person name="Goldberg J."/>
            <person name="Griggs A."/>
            <person name="Gujja S."/>
            <person name="Heilman E.R."/>
            <person name="Heiman D."/>
            <person name="Hepburn T."/>
            <person name="Howarth C."/>
            <person name="Jen D."/>
            <person name="Larson L."/>
            <person name="Mehta T."/>
            <person name="Neiman D."/>
            <person name="Pearson M."/>
            <person name="Roberts A."/>
            <person name="Saif S."/>
            <person name="Shea T."/>
            <person name="Shenoy N."/>
            <person name="Sisk P."/>
            <person name="Stolte C."/>
            <person name="Sykes S."/>
            <person name="Walk T."/>
            <person name="White J."/>
            <person name="Yandava C."/>
            <person name="Haas B."/>
            <person name="Nusbaum C."/>
            <person name="Birren B."/>
        </authorList>
    </citation>
    <scope>NUCLEOTIDE SEQUENCE [LARGE SCALE GENOMIC DNA]</scope>
    <source>
        <strain evidence="5">ATCC 64411 / 73-15</strain>
    </source>
</reference>
<evidence type="ECO:0000313" key="3">
    <source>
        <dbReference type="EMBL" id="KLU90242.1"/>
    </source>
</evidence>
<evidence type="ECO:0000256" key="1">
    <source>
        <dbReference type="SAM" id="SignalP"/>
    </source>
</evidence>
<dbReference type="EMBL" id="GL876974">
    <property type="protein sequence ID" value="KLU90242.1"/>
    <property type="molecule type" value="Genomic_DNA"/>
</dbReference>
<sequence>MRFLKIVIALLPVLPMTAAQAWMLSRPKKSTKPTKTTISPSVVYSFAEASGWPFEPVKSPVKQAKLSVEIHPSASKMNETCSQCLMTDGWVPDARHGSVLQCSCRTWYGWYHTAYFLLSKKVGNDNGRLVWNSSDYFWTCDNQEIVENHILRATCARSDGARPVTTLDLDNYIQADRDGQLQVRWGWA</sequence>
<feature type="chain" id="PRO_5009385829" description="Cyanovirin-N domain-containing protein" evidence="1">
    <location>
        <begin position="20"/>
        <end position="188"/>
    </location>
</feature>
<dbReference type="OrthoDB" id="2947935at2759"/>
<accession>A0A0C4E9C6</accession>
<reference evidence="3" key="1">
    <citation type="submission" date="2010-05" db="EMBL/GenBank/DDBJ databases">
        <title>The Genome Sequence of Magnaporthe poae strain ATCC 64411.</title>
        <authorList>
            <consortium name="The Broad Institute Genome Sequencing Platform"/>
            <consortium name="Broad Institute Genome Sequencing Center for Infectious Disease"/>
            <person name="Ma L.-J."/>
            <person name="Dead R."/>
            <person name="Young S."/>
            <person name="Zeng Q."/>
            <person name="Koehrsen M."/>
            <person name="Alvarado L."/>
            <person name="Berlin A."/>
            <person name="Chapman S.B."/>
            <person name="Chen Z."/>
            <person name="Freedman E."/>
            <person name="Gellesch M."/>
            <person name="Goldberg J."/>
            <person name="Griggs A."/>
            <person name="Gujja S."/>
            <person name="Heilman E.R."/>
            <person name="Heiman D."/>
            <person name="Hepburn T."/>
            <person name="Howarth C."/>
            <person name="Jen D."/>
            <person name="Larson L."/>
            <person name="Mehta T."/>
            <person name="Neiman D."/>
            <person name="Pearson M."/>
            <person name="Roberts A."/>
            <person name="Saif S."/>
            <person name="Shea T."/>
            <person name="Shenoy N."/>
            <person name="Sisk P."/>
            <person name="Stolte C."/>
            <person name="Sykes S."/>
            <person name="Walk T."/>
            <person name="White J."/>
            <person name="Yandava C."/>
            <person name="Haas B."/>
            <person name="Nusbaum C."/>
            <person name="Birren B."/>
        </authorList>
    </citation>
    <scope>NUCLEOTIDE SEQUENCE</scope>
    <source>
        <strain evidence="3">ATCC 64411</strain>
    </source>
</reference>